<evidence type="ECO:0000313" key="1">
    <source>
        <dbReference type="EMBL" id="CCK73480.1"/>
    </source>
</evidence>
<organism evidence="1 2">
    <name type="scientific">Naumovozyma dairenensis (strain ATCC 10597 / BCRC 20456 / CBS 421 / NBRC 0211 / NRRL Y-12639)</name>
    <name type="common">Saccharomyces dairenensis</name>
    <dbReference type="NCBI Taxonomy" id="1071378"/>
    <lineage>
        <taxon>Eukaryota</taxon>
        <taxon>Fungi</taxon>
        <taxon>Dikarya</taxon>
        <taxon>Ascomycota</taxon>
        <taxon>Saccharomycotina</taxon>
        <taxon>Saccharomycetes</taxon>
        <taxon>Saccharomycetales</taxon>
        <taxon>Saccharomycetaceae</taxon>
        <taxon>Naumovozyma</taxon>
    </lineage>
</organism>
<gene>
    <name evidence="1" type="primary">NDAI0G04970</name>
    <name evidence="1" type="ordered locus">NDAI_0G04970</name>
</gene>
<dbReference type="GeneID" id="13926957"/>
<dbReference type="EMBL" id="HE580273">
    <property type="protein sequence ID" value="CCK73480.1"/>
    <property type="molecule type" value="Genomic_DNA"/>
</dbReference>
<dbReference type="Proteomes" id="UP000000689">
    <property type="component" value="Chromosome 7"/>
</dbReference>
<protein>
    <submittedName>
        <fullName evidence="1">Uncharacterized protein</fullName>
    </submittedName>
</protein>
<name>J7SBQ6_NAUDC</name>
<evidence type="ECO:0000313" key="2">
    <source>
        <dbReference type="Proteomes" id="UP000000689"/>
    </source>
</evidence>
<reference evidence="1 2" key="1">
    <citation type="journal article" date="2011" name="Proc. Natl. Acad. Sci. U.S.A.">
        <title>Evolutionary erosion of yeast sex chromosomes by mating-type switching accidents.</title>
        <authorList>
            <person name="Gordon J.L."/>
            <person name="Armisen D."/>
            <person name="Proux-Wera E."/>
            <person name="Oheigeartaigh S.S."/>
            <person name="Byrne K.P."/>
            <person name="Wolfe K.H."/>
        </authorList>
    </citation>
    <scope>NUCLEOTIDE SEQUENCE [LARGE SCALE GENOMIC DNA]</scope>
    <source>
        <strain evidence="2">ATCC 10597 / BCRC 20456 / CBS 421 / NBRC 0211 / NRRL Y-12639</strain>
    </source>
</reference>
<dbReference type="KEGG" id="ndi:NDAI_0G04970"/>
<dbReference type="OrthoDB" id="4066304at2759"/>
<dbReference type="OMA" id="RRENMCE"/>
<accession>J7SBQ6</accession>
<dbReference type="RefSeq" id="XP_003980156.1">
    <property type="nucleotide sequence ID" value="XM_003980107.1"/>
</dbReference>
<dbReference type="AlphaFoldDB" id="J7SBQ6"/>
<keyword evidence="2" id="KW-1185">Reference proteome</keyword>
<dbReference type="HOGENOM" id="CLU_195456_1_0_1"/>
<sequence length="71" mass="8208">MSSTPTAGNRDISLENDCLKTLTAHELLSRRENMCELFNLVDDSQRRIPLNKNLLEDMKARLEKMKNSNDE</sequence>
<proteinExistence type="predicted"/>